<accession>A0A9X5I7I6</accession>
<comment type="caution">
    <text evidence="2">The sequence shown here is derived from an EMBL/GenBank/DDBJ whole genome shotgun (WGS) entry which is preliminary data.</text>
</comment>
<keyword evidence="1" id="KW-0732">Signal</keyword>
<sequence>MNVQRQLFLSLALGSFLLVSSLPALAQKYNQSDVTGAIITTGDIVGGAFVPGTNGGFNPAAQVAIDRAAAALNGLLAKGAIAGIPPETQQALASILTETGNPTSAATQFQNTLVAAGADSKLAAGFVKSLQGLTAGNVISPGKLVGAIEAYNALVNSGNGNFLQVAAPQLQAVKAALLQLAEALTKANSPKANARP</sequence>
<organism evidence="2 3">
    <name type="scientific">Scytonema millei VB511283</name>
    <dbReference type="NCBI Taxonomy" id="1245923"/>
    <lineage>
        <taxon>Bacteria</taxon>
        <taxon>Bacillati</taxon>
        <taxon>Cyanobacteriota</taxon>
        <taxon>Cyanophyceae</taxon>
        <taxon>Nostocales</taxon>
        <taxon>Scytonemataceae</taxon>
        <taxon>Scytonema</taxon>
    </lineage>
</organism>
<protein>
    <recommendedName>
        <fullName evidence="4">DUF4197 domain-containing protein</fullName>
    </recommendedName>
</protein>
<evidence type="ECO:0000313" key="3">
    <source>
        <dbReference type="Proteomes" id="UP000031532"/>
    </source>
</evidence>
<feature type="signal peptide" evidence="1">
    <location>
        <begin position="1"/>
        <end position="26"/>
    </location>
</feature>
<name>A0A9X5I7I6_9CYAN</name>
<evidence type="ECO:0008006" key="4">
    <source>
        <dbReference type="Google" id="ProtNLM"/>
    </source>
</evidence>
<gene>
    <name evidence="2" type="ORF">QH73_0026670</name>
</gene>
<evidence type="ECO:0000256" key="1">
    <source>
        <dbReference type="SAM" id="SignalP"/>
    </source>
</evidence>
<evidence type="ECO:0000313" key="2">
    <source>
        <dbReference type="EMBL" id="NHC38161.1"/>
    </source>
</evidence>
<dbReference type="AlphaFoldDB" id="A0A9X5I7I6"/>
<proteinExistence type="predicted"/>
<dbReference type="Proteomes" id="UP000031532">
    <property type="component" value="Unassembled WGS sequence"/>
</dbReference>
<dbReference type="EMBL" id="JTJC03000017">
    <property type="protein sequence ID" value="NHC38161.1"/>
    <property type="molecule type" value="Genomic_DNA"/>
</dbReference>
<dbReference type="RefSeq" id="WP_052289781.1">
    <property type="nucleotide sequence ID" value="NZ_JTJC03000017.1"/>
</dbReference>
<reference evidence="2 3" key="1">
    <citation type="journal article" date="2015" name="Genome Announc.">
        <title>Draft Genome Sequence of the Terrestrial Cyanobacterium Scytonema millei VB511283, Isolated from Eastern India.</title>
        <authorList>
            <person name="Sen D."/>
            <person name="Chandrababunaidu M.M."/>
            <person name="Singh D."/>
            <person name="Sanghi N."/>
            <person name="Ghorai A."/>
            <person name="Mishra G.P."/>
            <person name="Madduluri M."/>
            <person name="Adhikary S.P."/>
            <person name="Tripathy S."/>
        </authorList>
    </citation>
    <scope>NUCLEOTIDE SEQUENCE [LARGE SCALE GENOMIC DNA]</scope>
    <source>
        <strain evidence="2 3">VB511283</strain>
    </source>
</reference>
<keyword evidence="3" id="KW-1185">Reference proteome</keyword>
<feature type="chain" id="PRO_5040974486" description="DUF4197 domain-containing protein" evidence="1">
    <location>
        <begin position="27"/>
        <end position="196"/>
    </location>
</feature>
<dbReference type="OrthoDB" id="9941971at2"/>